<evidence type="ECO:0000256" key="7">
    <source>
        <dbReference type="RuleBase" id="RU000641"/>
    </source>
</evidence>
<comment type="caution">
    <text evidence="11">The sequence shown here is derived from an EMBL/GenBank/DDBJ whole genome shotgun (WGS) entry which is preliminary data.</text>
</comment>
<dbReference type="CDD" id="cd00577">
    <property type="entry name" value="PCNA"/>
    <property type="match status" value="1"/>
</dbReference>
<reference evidence="11" key="1">
    <citation type="submission" date="2020-05" db="EMBL/GenBank/DDBJ databases">
        <title>Phylogenomic resolution of chytrid fungi.</title>
        <authorList>
            <person name="Stajich J.E."/>
            <person name="Amses K."/>
            <person name="Simmons R."/>
            <person name="Seto K."/>
            <person name="Myers J."/>
            <person name="Bonds A."/>
            <person name="Quandt C.A."/>
            <person name="Barry K."/>
            <person name="Liu P."/>
            <person name="Grigoriev I."/>
            <person name="Longcore J.E."/>
            <person name="James T.Y."/>
        </authorList>
    </citation>
    <scope>NUCLEOTIDE SEQUENCE</scope>
    <source>
        <strain evidence="11">JEL0476</strain>
    </source>
</reference>
<evidence type="ECO:0000256" key="3">
    <source>
        <dbReference type="ARBA" id="ARBA00022705"/>
    </source>
</evidence>
<keyword evidence="3 8" id="KW-0235">DNA replication</keyword>
<evidence type="ECO:0000256" key="6">
    <source>
        <dbReference type="ARBA" id="ARBA00054163"/>
    </source>
</evidence>
<dbReference type="PANTHER" id="PTHR11352">
    <property type="entry name" value="PROLIFERATING CELL NUCLEAR ANTIGEN"/>
    <property type="match status" value="1"/>
</dbReference>
<dbReference type="NCBIfam" id="TIGR00590">
    <property type="entry name" value="pcna"/>
    <property type="match status" value="1"/>
</dbReference>
<dbReference type="Gene3D" id="3.10.150.10">
    <property type="entry name" value="DNA Polymerase III, subunit A, domain 2"/>
    <property type="match status" value="2"/>
</dbReference>
<dbReference type="InterPro" id="IPR022659">
    <property type="entry name" value="Pr_cel_nuc_antig_CS"/>
</dbReference>
<dbReference type="AlphaFoldDB" id="A0AAD5U9S5"/>
<dbReference type="PROSITE" id="PS01251">
    <property type="entry name" value="PCNA_1"/>
    <property type="match status" value="1"/>
</dbReference>
<dbReference type="GO" id="GO:0006275">
    <property type="term" value="P:regulation of DNA replication"/>
    <property type="evidence" value="ECO:0007669"/>
    <property type="project" value="InterPro"/>
</dbReference>
<feature type="domain" description="Proliferating cell nuclear antigen PCNA C-terminal" evidence="10">
    <location>
        <begin position="127"/>
        <end position="255"/>
    </location>
</feature>
<comment type="function">
    <text evidence="7">This protein is an auxiliary protein of DNA polymerase delta and is involved in the control of eukaryotic DNA replication by increasing the polymerase's processivity during elongation of the leading strand.</text>
</comment>
<name>A0AAD5U9S5_9FUNG</name>
<dbReference type="Pfam" id="PF00705">
    <property type="entry name" value="PCNA_N"/>
    <property type="match status" value="1"/>
</dbReference>
<dbReference type="InterPro" id="IPR000730">
    <property type="entry name" value="Pr_cel_nuc_antig"/>
</dbReference>
<comment type="function">
    <text evidence="6">This protein is an auxiliary protein of DNA polymerase delta and is involved in the control of eukaryotic DNA replication by increasing the polymerase's processibility during elongation of the leading strand. Involved in DNA repair.</text>
</comment>
<evidence type="ECO:0000259" key="10">
    <source>
        <dbReference type="Pfam" id="PF02747"/>
    </source>
</evidence>
<dbReference type="PANTHER" id="PTHR11352:SF0">
    <property type="entry name" value="PROLIFERATING CELL NUCLEAR ANTIGEN"/>
    <property type="match status" value="1"/>
</dbReference>
<evidence type="ECO:0000313" key="12">
    <source>
        <dbReference type="Proteomes" id="UP001211065"/>
    </source>
</evidence>
<dbReference type="GO" id="GO:0030337">
    <property type="term" value="F:DNA polymerase processivity factor activity"/>
    <property type="evidence" value="ECO:0007669"/>
    <property type="project" value="InterPro"/>
</dbReference>
<dbReference type="FunFam" id="3.10.150.10:FF:000006">
    <property type="entry name" value="Proliferating cell nuclear antigen"/>
    <property type="match status" value="1"/>
</dbReference>
<dbReference type="HAMAP" id="MF_00317">
    <property type="entry name" value="DNApol_clamp_arch"/>
    <property type="match status" value="1"/>
</dbReference>
<dbReference type="FunFam" id="3.70.10.10:FF:000001">
    <property type="entry name" value="Proliferating cell nuclear antigen"/>
    <property type="match status" value="1"/>
</dbReference>
<evidence type="ECO:0000256" key="1">
    <source>
        <dbReference type="ARBA" id="ARBA00004123"/>
    </source>
</evidence>
<keyword evidence="5 7" id="KW-0539">Nucleus</keyword>
<evidence type="ECO:0000256" key="4">
    <source>
        <dbReference type="ARBA" id="ARBA00023125"/>
    </source>
</evidence>
<comment type="similarity">
    <text evidence="2 8">Belongs to the PCNA family.</text>
</comment>
<evidence type="ECO:0000313" key="11">
    <source>
        <dbReference type="EMBL" id="KAJ3226637.1"/>
    </source>
</evidence>
<dbReference type="PRINTS" id="PR00339">
    <property type="entry name" value="PCNACYCLIN"/>
</dbReference>
<feature type="domain" description="Proliferating cell nuclear antigen PCNA N-terminal" evidence="9">
    <location>
        <begin position="1"/>
        <end position="123"/>
    </location>
</feature>
<dbReference type="GO" id="GO:0043626">
    <property type="term" value="C:PCNA complex"/>
    <property type="evidence" value="ECO:0007669"/>
    <property type="project" value="UniProtKB-ARBA"/>
</dbReference>
<dbReference type="GO" id="GO:0003677">
    <property type="term" value="F:DNA binding"/>
    <property type="evidence" value="ECO:0007669"/>
    <property type="project" value="UniProtKB-KW"/>
</dbReference>
<dbReference type="InterPro" id="IPR046938">
    <property type="entry name" value="DNA_clamp_sf"/>
</dbReference>
<dbReference type="GO" id="GO:0019985">
    <property type="term" value="P:translesion synthesis"/>
    <property type="evidence" value="ECO:0007669"/>
    <property type="project" value="TreeGrafter"/>
</dbReference>
<keyword evidence="12" id="KW-1185">Reference proteome</keyword>
<evidence type="ECO:0000256" key="8">
    <source>
        <dbReference type="RuleBase" id="RU003671"/>
    </source>
</evidence>
<evidence type="ECO:0000256" key="2">
    <source>
        <dbReference type="ARBA" id="ARBA00010462"/>
    </source>
</evidence>
<protein>
    <recommendedName>
        <fullName evidence="7">DNA sliding clamp PCNA</fullName>
    </recommendedName>
</protein>
<proteinExistence type="inferred from homology"/>
<dbReference type="Pfam" id="PF02747">
    <property type="entry name" value="PCNA_C"/>
    <property type="match status" value="1"/>
</dbReference>
<dbReference type="FunFam" id="3.10.150.10:FF:000008">
    <property type="entry name" value="Proliferating cell nuclear antigen"/>
    <property type="match status" value="1"/>
</dbReference>
<dbReference type="InterPro" id="IPR022648">
    <property type="entry name" value="Pr_cel_nuc_antig_N"/>
</dbReference>
<dbReference type="GO" id="GO:0006298">
    <property type="term" value="P:mismatch repair"/>
    <property type="evidence" value="ECO:0007669"/>
    <property type="project" value="TreeGrafter"/>
</dbReference>
<gene>
    <name evidence="11" type="primary">POL30</name>
    <name evidence="11" type="ORF">HK099_004518</name>
</gene>
<dbReference type="EMBL" id="JADGJW010000032">
    <property type="protein sequence ID" value="KAJ3226637.1"/>
    <property type="molecule type" value="Genomic_DNA"/>
</dbReference>
<evidence type="ECO:0000256" key="5">
    <source>
        <dbReference type="ARBA" id="ARBA00023242"/>
    </source>
</evidence>
<dbReference type="PROSITE" id="PS00293">
    <property type="entry name" value="PCNA_2"/>
    <property type="match status" value="1"/>
</dbReference>
<keyword evidence="4 8" id="KW-0238">DNA-binding</keyword>
<dbReference type="SUPFAM" id="SSF55979">
    <property type="entry name" value="DNA clamp"/>
    <property type="match status" value="2"/>
</dbReference>
<organism evidence="11 12">
    <name type="scientific">Clydaea vesicula</name>
    <dbReference type="NCBI Taxonomy" id="447962"/>
    <lineage>
        <taxon>Eukaryota</taxon>
        <taxon>Fungi</taxon>
        <taxon>Fungi incertae sedis</taxon>
        <taxon>Chytridiomycota</taxon>
        <taxon>Chytridiomycota incertae sedis</taxon>
        <taxon>Chytridiomycetes</taxon>
        <taxon>Lobulomycetales</taxon>
        <taxon>Lobulomycetaceae</taxon>
        <taxon>Clydaea</taxon>
    </lineage>
</organism>
<comment type="subcellular location">
    <subcellularLocation>
        <location evidence="1 7">Nucleus</location>
    </subcellularLocation>
</comment>
<accession>A0AAD5U9S5</accession>
<sequence>MLEARLQDGVVLKKVLDALKDLINEANFDCNETGLSLQAMDNAHVALVSLLIKAESFDPFRCDRSLSLGISLTSLSKILKCSGPSDVLTLKASDQIDTLHIMFEGKDSERVSEFDLKLMDIDSEHLGIPDTEYDVCVNMCSLEFQRICRDLSVLGESVTIECSKESIKFSANGDIGSGAIQIKQGATIDEKKELTTTINVNTPVLATYSLKYLVNFTKATGLSDVVNLSISNELPIVVEYKVSELGYIRYFLAPKIGDDEE</sequence>
<dbReference type="InterPro" id="IPR022649">
    <property type="entry name" value="Pr_cel_nuc_antig_C"/>
</dbReference>
<evidence type="ECO:0000259" key="9">
    <source>
        <dbReference type="Pfam" id="PF00705"/>
    </source>
</evidence>
<dbReference type="Proteomes" id="UP001211065">
    <property type="component" value="Unassembled WGS sequence"/>
</dbReference>
<dbReference type="GO" id="GO:0006272">
    <property type="term" value="P:leading strand elongation"/>
    <property type="evidence" value="ECO:0007669"/>
    <property type="project" value="TreeGrafter"/>
</dbReference>